<feature type="compositionally biased region" description="Polar residues" evidence="1">
    <location>
        <begin position="57"/>
        <end position="66"/>
    </location>
</feature>
<evidence type="ECO:0000313" key="2">
    <source>
        <dbReference type="EMBL" id="ALW86770.1"/>
    </source>
</evidence>
<dbReference type="STRING" id="1411621.AUC43_17810"/>
<protein>
    <submittedName>
        <fullName evidence="2">Uncharacterized protein</fullName>
    </submittedName>
</protein>
<feature type="region of interest" description="Disordered" evidence="1">
    <location>
        <begin position="1"/>
        <end position="84"/>
    </location>
</feature>
<reference evidence="2 3" key="1">
    <citation type="submission" date="2015-12" db="EMBL/GenBank/DDBJ databases">
        <authorList>
            <person name="Shamseldin A."/>
            <person name="Moawad H."/>
            <person name="Abd El-Rahim W.M."/>
            <person name="Sadowsky M.J."/>
        </authorList>
    </citation>
    <scope>NUCLEOTIDE SEQUENCE [LARGE SCALE GENOMIC DNA]</scope>
    <source>
        <strain evidence="2 3">DG5B</strain>
    </source>
</reference>
<keyword evidence="3" id="KW-1185">Reference proteome</keyword>
<evidence type="ECO:0000256" key="1">
    <source>
        <dbReference type="SAM" id="MobiDB-lite"/>
    </source>
</evidence>
<dbReference type="AlphaFoldDB" id="A0A0U4C734"/>
<dbReference type="Proteomes" id="UP000059542">
    <property type="component" value="Chromosome"/>
</dbReference>
<organism evidence="2 3">
    <name type="scientific">Hymenobacter sedentarius</name>
    <dbReference type="NCBI Taxonomy" id="1411621"/>
    <lineage>
        <taxon>Bacteria</taxon>
        <taxon>Pseudomonadati</taxon>
        <taxon>Bacteroidota</taxon>
        <taxon>Cytophagia</taxon>
        <taxon>Cytophagales</taxon>
        <taxon>Hymenobacteraceae</taxon>
        <taxon>Hymenobacter</taxon>
    </lineage>
</organism>
<proteinExistence type="predicted"/>
<accession>A0A0U4C734</accession>
<sequence>MILELKNRAQEVTSSAMGMAGKAGQARRLAKWKKDDENYRSAVSGERPEVGADFCANSRQKSQPVQPQAAPAESQPSVPVEGYI</sequence>
<gene>
    <name evidence="2" type="ORF">AUC43_17810</name>
</gene>
<name>A0A0U4C734_9BACT</name>
<dbReference type="EMBL" id="CP013909">
    <property type="protein sequence ID" value="ALW86770.1"/>
    <property type="molecule type" value="Genomic_DNA"/>
</dbReference>
<dbReference type="KEGG" id="hyg:AUC43_17810"/>
<evidence type="ECO:0000313" key="3">
    <source>
        <dbReference type="Proteomes" id="UP000059542"/>
    </source>
</evidence>